<name>A0AAD5GFK1_AMBAR</name>
<reference evidence="2" key="1">
    <citation type="submission" date="2022-06" db="EMBL/GenBank/DDBJ databases">
        <title>Uncovering the hologenomic basis of an extraordinary plant invasion.</title>
        <authorList>
            <person name="Bieker V.C."/>
            <person name="Martin M.D."/>
            <person name="Gilbert T."/>
            <person name="Hodgins K."/>
            <person name="Battlay P."/>
            <person name="Petersen B."/>
            <person name="Wilson J."/>
        </authorList>
    </citation>
    <scope>NUCLEOTIDE SEQUENCE</scope>
    <source>
        <strain evidence="2">AA19_3_7</strain>
        <tissue evidence="2">Leaf</tissue>
    </source>
</reference>
<organism evidence="2 3">
    <name type="scientific">Ambrosia artemisiifolia</name>
    <name type="common">Common ragweed</name>
    <dbReference type="NCBI Taxonomy" id="4212"/>
    <lineage>
        <taxon>Eukaryota</taxon>
        <taxon>Viridiplantae</taxon>
        <taxon>Streptophyta</taxon>
        <taxon>Embryophyta</taxon>
        <taxon>Tracheophyta</taxon>
        <taxon>Spermatophyta</taxon>
        <taxon>Magnoliopsida</taxon>
        <taxon>eudicotyledons</taxon>
        <taxon>Gunneridae</taxon>
        <taxon>Pentapetalae</taxon>
        <taxon>asterids</taxon>
        <taxon>campanulids</taxon>
        <taxon>Asterales</taxon>
        <taxon>Asteraceae</taxon>
        <taxon>Asteroideae</taxon>
        <taxon>Heliantheae alliance</taxon>
        <taxon>Heliantheae</taxon>
        <taxon>Ambrosia</taxon>
    </lineage>
</organism>
<comment type="caution">
    <text evidence="2">The sequence shown here is derived from an EMBL/GenBank/DDBJ whole genome shotgun (WGS) entry which is preliminary data.</text>
</comment>
<evidence type="ECO:0008006" key="4">
    <source>
        <dbReference type="Google" id="ProtNLM"/>
    </source>
</evidence>
<protein>
    <recommendedName>
        <fullName evidence="4">Rho termination factor N-terminal domain-containing protein</fullName>
    </recommendedName>
</protein>
<evidence type="ECO:0000256" key="1">
    <source>
        <dbReference type="SAM" id="MobiDB-lite"/>
    </source>
</evidence>
<keyword evidence="3" id="KW-1185">Reference proteome</keyword>
<dbReference type="EMBL" id="JAMZMK010008607">
    <property type="protein sequence ID" value="KAI7739539.1"/>
    <property type="molecule type" value="Genomic_DNA"/>
</dbReference>
<accession>A0AAD5GFK1</accession>
<feature type="region of interest" description="Disordered" evidence="1">
    <location>
        <begin position="438"/>
        <end position="477"/>
    </location>
</feature>
<feature type="compositionally biased region" description="Polar residues" evidence="1">
    <location>
        <begin position="449"/>
        <end position="462"/>
    </location>
</feature>
<dbReference type="Proteomes" id="UP001206925">
    <property type="component" value="Unassembled WGS sequence"/>
</dbReference>
<proteinExistence type="predicted"/>
<evidence type="ECO:0000313" key="2">
    <source>
        <dbReference type="EMBL" id="KAI7739539.1"/>
    </source>
</evidence>
<gene>
    <name evidence="2" type="ORF">M8C21_017350</name>
</gene>
<dbReference type="AlphaFoldDB" id="A0AAD5GFK1"/>
<evidence type="ECO:0000313" key="3">
    <source>
        <dbReference type="Proteomes" id="UP001206925"/>
    </source>
</evidence>
<sequence length="558" mass="62696">MDGLWDPPHYQGSEDIGSFPVPYDVIEETAINEKSCIEVLEILTSKADADIAEHEEVLMDLLSQLACTDEQFSDMFVRCLTAKIDFLDSSIRKLKDDDEEFLSTRREPAESIYEILKSLFHLYSQNKDLQGCLFMFSLQNQKCAENNGTASTSCCPVPADNQKKQVSGCSKANQIEEIRTGEFTLVQKSACCQVPADNQKKPVGSSSKANQMEKIKTVNFTSVQKQTIIPTKVKVEEENADYPHTSPVRSLYWGSKNKAGREVHKFQIKSPIIMKKDILQNRTPRCSSICPKKSSETQGKQKHQLSIVKSQPYDESMSLATVPYDESINLPTVPCSESMSLATVPYDESISLSTVPCSESMSLATVPYDESMSLATVPYVESMSLETVSYDENMSLATVPYGESFEEINAMSLTTIPYLESHEEANVKQLIIQELDFPPGYQPQHHQKQSISRSRNLSSTRTYTRRKKPNSPLRTNSNSHLAVAVASTFDVERNYTVNDLRAIAKERNFKRFYKLRKAELAQLLGIKLSEGRGKQLKKADTQLVSLIKREPEFAAIGF</sequence>